<evidence type="ECO:0000256" key="2">
    <source>
        <dbReference type="ARBA" id="ARBA00022723"/>
    </source>
</evidence>
<dbReference type="Proteomes" id="UP000321192">
    <property type="component" value="Unassembled WGS sequence"/>
</dbReference>
<keyword evidence="6" id="KW-0051">Antiviral defense</keyword>
<dbReference type="Pfam" id="PF01867">
    <property type="entry name" value="Cas_Cas1"/>
    <property type="match status" value="1"/>
</dbReference>
<evidence type="ECO:0000256" key="6">
    <source>
        <dbReference type="ARBA" id="ARBA00023118"/>
    </source>
</evidence>
<reference evidence="7 8" key="1">
    <citation type="submission" date="2018-09" db="EMBL/GenBank/DDBJ databases">
        <title>Metagenome Assembled Genomes from an Advanced Water Purification Facility.</title>
        <authorList>
            <person name="Stamps B.W."/>
            <person name="Spear J.R."/>
        </authorList>
    </citation>
    <scope>NUCLEOTIDE SEQUENCE [LARGE SCALE GENOMIC DNA]</scope>
    <source>
        <strain evidence="7">Bin_27_1</strain>
    </source>
</reference>
<protein>
    <submittedName>
        <fullName evidence="7">Uncharacterized protein</fullName>
    </submittedName>
</protein>
<dbReference type="EMBL" id="SSFD01000365">
    <property type="protein sequence ID" value="TXH79081.1"/>
    <property type="molecule type" value="Genomic_DNA"/>
</dbReference>
<dbReference type="InterPro" id="IPR042211">
    <property type="entry name" value="CRISPR-assoc_Cas1_N"/>
</dbReference>
<proteinExistence type="predicted"/>
<keyword evidence="2" id="KW-0479">Metal-binding</keyword>
<dbReference type="GO" id="GO:0003676">
    <property type="term" value="F:nucleic acid binding"/>
    <property type="evidence" value="ECO:0007669"/>
    <property type="project" value="InterPro"/>
</dbReference>
<keyword evidence="3" id="KW-0255">Endonuclease</keyword>
<gene>
    <name evidence="7" type="ORF">E6Q80_21315</name>
</gene>
<dbReference type="RefSeq" id="WP_276662150.1">
    <property type="nucleotide sequence ID" value="NZ_SSFD01000365.1"/>
</dbReference>
<dbReference type="GO" id="GO:0051607">
    <property type="term" value="P:defense response to virus"/>
    <property type="evidence" value="ECO:0007669"/>
    <property type="project" value="UniProtKB-KW"/>
</dbReference>
<dbReference type="GO" id="GO:0046872">
    <property type="term" value="F:metal ion binding"/>
    <property type="evidence" value="ECO:0007669"/>
    <property type="project" value="UniProtKB-KW"/>
</dbReference>
<sequence length="263" mass="29721">MPSRAHNGLSSGTPDRKPLYLFAGARIDAGSDHLLLRRDGTAPQRFPVARITRIICNHQASWSGQALSLCLTEGIAITWIDGHGHAIGSAQSNHHPPCNLATLIETYLELQDWPQRFANWLAHQRLDLLLNCARRASAEEHPMEKEVFQELKRQFVYNGTHPLAFEPEGEGFCHALTVDHLNRAQLQATYWGFDASPFELAKHLAALLWAELNLECGTLPASADHRTVVARLFETWAHQREAQLQNHLRDLKCHLAREVNTWQ</sequence>
<name>A0A5C7S8W6_THASP</name>
<keyword evidence="5" id="KW-0460">Magnesium</keyword>
<dbReference type="GO" id="GO:0016787">
    <property type="term" value="F:hydrolase activity"/>
    <property type="evidence" value="ECO:0007669"/>
    <property type="project" value="UniProtKB-KW"/>
</dbReference>
<accession>A0A5C7S8W6</accession>
<evidence type="ECO:0000256" key="4">
    <source>
        <dbReference type="ARBA" id="ARBA00022801"/>
    </source>
</evidence>
<dbReference type="GO" id="GO:0043571">
    <property type="term" value="P:maintenance of CRISPR repeat elements"/>
    <property type="evidence" value="ECO:0007669"/>
    <property type="project" value="InterPro"/>
</dbReference>
<evidence type="ECO:0000256" key="3">
    <source>
        <dbReference type="ARBA" id="ARBA00022759"/>
    </source>
</evidence>
<dbReference type="Gene3D" id="3.100.10.20">
    <property type="entry name" value="CRISPR-associated endonuclease Cas1, N-terminal domain"/>
    <property type="match status" value="1"/>
</dbReference>
<keyword evidence="1" id="KW-0540">Nuclease</keyword>
<evidence type="ECO:0000256" key="5">
    <source>
        <dbReference type="ARBA" id="ARBA00022842"/>
    </source>
</evidence>
<dbReference type="GO" id="GO:0004519">
    <property type="term" value="F:endonuclease activity"/>
    <property type="evidence" value="ECO:0007669"/>
    <property type="project" value="UniProtKB-KW"/>
</dbReference>
<evidence type="ECO:0000313" key="7">
    <source>
        <dbReference type="EMBL" id="TXH79081.1"/>
    </source>
</evidence>
<comment type="caution">
    <text evidence="7">The sequence shown here is derived from an EMBL/GenBank/DDBJ whole genome shotgun (WGS) entry which is preliminary data.</text>
</comment>
<dbReference type="InterPro" id="IPR002729">
    <property type="entry name" value="CRISPR-assoc_Cas1"/>
</dbReference>
<organism evidence="7 8">
    <name type="scientific">Thauera aminoaromatica</name>
    <dbReference type="NCBI Taxonomy" id="164330"/>
    <lineage>
        <taxon>Bacteria</taxon>
        <taxon>Pseudomonadati</taxon>
        <taxon>Pseudomonadota</taxon>
        <taxon>Betaproteobacteria</taxon>
        <taxon>Rhodocyclales</taxon>
        <taxon>Zoogloeaceae</taxon>
        <taxon>Thauera</taxon>
    </lineage>
</organism>
<dbReference type="AlphaFoldDB" id="A0A5C7S8W6"/>
<evidence type="ECO:0000313" key="8">
    <source>
        <dbReference type="Proteomes" id="UP000321192"/>
    </source>
</evidence>
<evidence type="ECO:0000256" key="1">
    <source>
        <dbReference type="ARBA" id="ARBA00022722"/>
    </source>
</evidence>
<keyword evidence="4" id="KW-0378">Hydrolase</keyword>